<dbReference type="GO" id="GO:0006772">
    <property type="term" value="P:thiamine metabolic process"/>
    <property type="evidence" value="ECO:0007669"/>
    <property type="project" value="InterPro"/>
</dbReference>
<organism evidence="9 10">
    <name type="scientific">Zygotorulaspora mrakii</name>
    <name type="common">Zygosaccharomyces mrakii</name>
    <dbReference type="NCBI Taxonomy" id="42260"/>
    <lineage>
        <taxon>Eukaryota</taxon>
        <taxon>Fungi</taxon>
        <taxon>Dikarya</taxon>
        <taxon>Ascomycota</taxon>
        <taxon>Saccharomycotina</taxon>
        <taxon>Saccharomycetes</taxon>
        <taxon>Saccharomycetales</taxon>
        <taxon>Saccharomycetaceae</taxon>
        <taxon>Zygotorulaspora</taxon>
    </lineage>
</organism>
<evidence type="ECO:0000256" key="4">
    <source>
        <dbReference type="ARBA" id="ARBA00022741"/>
    </source>
</evidence>
<dbReference type="InterPro" id="IPR036371">
    <property type="entry name" value="TPK_B1-bd_sf"/>
</dbReference>
<dbReference type="Proteomes" id="UP000509704">
    <property type="component" value="Chromosome 4"/>
</dbReference>
<dbReference type="SUPFAM" id="SSF63862">
    <property type="entry name" value="Thiamin pyrophosphokinase, substrate-binding domain"/>
    <property type="match status" value="1"/>
</dbReference>
<keyword evidence="5 7" id="KW-0418">Kinase</keyword>
<dbReference type="CDD" id="cd07995">
    <property type="entry name" value="TPK"/>
    <property type="match status" value="1"/>
</dbReference>
<dbReference type="GO" id="GO:0009229">
    <property type="term" value="P:thiamine diphosphate biosynthetic process"/>
    <property type="evidence" value="ECO:0007669"/>
    <property type="project" value="UniProtKB-UniRule"/>
</dbReference>
<comment type="pathway">
    <text evidence="1 7">Cofactor biosynthesis; thiamine diphosphate biosynthesis; thiamine diphosphate from thiamine: step 1/1.</text>
</comment>
<dbReference type="InterPro" id="IPR016966">
    <property type="entry name" value="Thiamin_pyrophosphokinase_euk"/>
</dbReference>
<dbReference type="Pfam" id="PF04265">
    <property type="entry name" value="TPK_B1_binding"/>
    <property type="match status" value="1"/>
</dbReference>
<dbReference type="AlphaFoldDB" id="A0A7H9B259"/>
<reference evidence="9 10" key="1">
    <citation type="submission" date="2020-07" db="EMBL/GenBank/DDBJ databases">
        <title>The yeast mating-type switching endonuclease HO is a domesticated member of an unorthodox homing genetic element family.</title>
        <authorList>
            <person name="Coughlan A.Y."/>
            <person name="Lombardi L."/>
            <person name="Braun-Galleani S."/>
            <person name="Martos A.R."/>
            <person name="Galeote V."/>
            <person name="Bigey F."/>
            <person name="Dequin S."/>
            <person name="Byrne K.P."/>
            <person name="Wolfe K.H."/>
        </authorList>
    </citation>
    <scope>NUCLEOTIDE SEQUENCE [LARGE SCALE GENOMIC DNA]</scope>
    <source>
        <strain evidence="9 10">NRRL Y-6702</strain>
    </source>
</reference>
<dbReference type="UniPathway" id="UPA00060">
    <property type="reaction ID" value="UER00597"/>
</dbReference>
<dbReference type="KEGG" id="zmk:HG535_0D04440"/>
<dbReference type="GO" id="GO:0016301">
    <property type="term" value="F:kinase activity"/>
    <property type="evidence" value="ECO:0007669"/>
    <property type="project" value="UniProtKB-UniRule"/>
</dbReference>
<dbReference type="InterPro" id="IPR007371">
    <property type="entry name" value="TPK_catalytic"/>
</dbReference>
<dbReference type="PANTHER" id="PTHR13622">
    <property type="entry name" value="THIAMIN PYROPHOSPHOKINASE"/>
    <property type="match status" value="1"/>
</dbReference>
<keyword evidence="6 7" id="KW-0067">ATP-binding</keyword>
<evidence type="ECO:0000256" key="2">
    <source>
        <dbReference type="ARBA" id="ARBA00006785"/>
    </source>
</evidence>
<dbReference type="InterPro" id="IPR006282">
    <property type="entry name" value="Thi_PPkinase"/>
</dbReference>
<dbReference type="SMART" id="SM00983">
    <property type="entry name" value="TPK_B1_binding"/>
    <property type="match status" value="1"/>
</dbReference>
<protein>
    <recommendedName>
        <fullName evidence="7">Thiamine pyrophosphokinase</fullName>
        <ecNumber evidence="7">2.7.6.2</ecNumber>
    </recommendedName>
</protein>
<dbReference type="EMBL" id="CP058607">
    <property type="protein sequence ID" value="QLG72735.1"/>
    <property type="molecule type" value="Genomic_DNA"/>
</dbReference>
<keyword evidence="3 7" id="KW-0808">Transferase</keyword>
<accession>A0A7H9B259</accession>
<feature type="domain" description="Thiamin pyrophosphokinase thiamin-binding" evidence="8">
    <location>
        <begin position="244"/>
        <end position="316"/>
    </location>
</feature>
<dbReference type="GO" id="GO:0005524">
    <property type="term" value="F:ATP binding"/>
    <property type="evidence" value="ECO:0007669"/>
    <property type="project" value="UniProtKB-UniRule"/>
</dbReference>
<dbReference type="EC" id="2.7.6.2" evidence="7"/>
<dbReference type="SUPFAM" id="SSF63999">
    <property type="entry name" value="Thiamin pyrophosphokinase, catalytic domain"/>
    <property type="match status" value="1"/>
</dbReference>
<dbReference type="Gene3D" id="2.60.120.320">
    <property type="entry name" value="Thiamin pyrophosphokinase, thiamin-binding domain"/>
    <property type="match status" value="1"/>
</dbReference>
<comment type="similarity">
    <text evidence="2 7">Belongs to the thiamine pyrophosphokinase family.</text>
</comment>
<dbReference type="GO" id="GO:0030975">
    <property type="term" value="F:thiamine binding"/>
    <property type="evidence" value="ECO:0007669"/>
    <property type="project" value="UniProtKB-UniRule"/>
</dbReference>
<sequence length="329" mass="37090">MLNKVSNTSGALNTSIRMAEWCIENEDRIDVSATQSKYSRTVNLEDYVNPPKSEKAALLILNQAIGTPNLFLKLWNKYPLRVCADGGANRLYELFEKNEDARSKYLPDYIIGDFDSLKPHVGEYYQKSGVPLIKQETQYSTDFSKCLCLIALHIYSGSFRDKIVNQQTIEAYSGIHDLYDAMLKDSNIIIPKSIRLLAIGAIDGRFDQTIHSITQLYQLSVKESLFNLCYLSATDLIFLISPGGVLIEYSKKFRDECIGCCGLLPLGGPTEIYETRGLKWDVGNWYTSIASGKVSSSNRFSGIDKCFVDCKEGIVMNIEVFTDKLYNYI</sequence>
<evidence type="ECO:0000256" key="3">
    <source>
        <dbReference type="ARBA" id="ARBA00022679"/>
    </source>
</evidence>
<evidence type="ECO:0000256" key="5">
    <source>
        <dbReference type="ARBA" id="ARBA00022777"/>
    </source>
</evidence>
<evidence type="ECO:0000256" key="7">
    <source>
        <dbReference type="PIRNR" id="PIRNR031057"/>
    </source>
</evidence>
<name>A0A7H9B259_ZYGMR</name>
<keyword evidence="10" id="KW-1185">Reference proteome</keyword>
<dbReference type="PIRSF" id="PIRSF031057">
    <property type="entry name" value="Thiamin_pyrophosphokinase"/>
    <property type="match status" value="1"/>
</dbReference>
<evidence type="ECO:0000259" key="8">
    <source>
        <dbReference type="SMART" id="SM00983"/>
    </source>
</evidence>
<evidence type="ECO:0000256" key="1">
    <source>
        <dbReference type="ARBA" id="ARBA00005078"/>
    </source>
</evidence>
<evidence type="ECO:0000313" key="9">
    <source>
        <dbReference type="EMBL" id="QLG72735.1"/>
    </source>
</evidence>
<dbReference type="NCBIfam" id="TIGR01378">
    <property type="entry name" value="thi_PPkinase"/>
    <property type="match status" value="1"/>
</dbReference>
<dbReference type="Pfam" id="PF04263">
    <property type="entry name" value="TPK_catalytic"/>
    <property type="match status" value="1"/>
</dbReference>
<dbReference type="InterPro" id="IPR036759">
    <property type="entry name" value="TPK_catalytic_sf"/>
</dbReference>
<dbReference type="GO" id="GO:0004788">
    <property type="term" value="F:thiamine diphosphokinase activity"/>
    <property type="evidence" value="ECO:0007669"/>
    <property type="project" value="UniProtKB-UniRule"/>
</dbReference>
<dbReference type="GeneID" id="59236459"/>
<gene>
    <name evidence="9" type="ORF">HG535_0D04440</name>
</gene>
<dbReference type="RefSeq" id="XP_037144463.1">
    <property type="nucleotide sequence ID" value="XM_037288568.1"/>
</dbReference>
<keyword evidence="4 7" id="KW-0547">Nucleotide-binding</keyword>
<comment type="catalytic activity">
    <reaction evidence="7">
        <text>thiamine + ATP = thiamine diphosphate + AMP + H(+)</text>
        <dbReference type="Rhea" id="RHEA:11576"/>
        <dbReference type="ChEBI" id="CHEBI:15378"/>
        <dbReference type="ChEBI" id="CHEBI:18385"/>
        <dbReference type="ChEBI" id="CHEBI:30616"/>
        <dbReference type="ChEBI" id="CHEBI:58937"/>
        <dbReference type="ChEBI" id="CHEBI:456215"/>
    </reaction>
</comment>
<evidence type="ECO:0000313" key="10">
    <source>
        <dbReference type="Proteomes" id="UP000509704"/>
    </source>
</evidence>
<proteinExistence type="inferred from homology"/>
<evidence type="ECO:0000256" key="6">
    <source>
        <dbReference type="ARBA" id="ARBA00022840"/>
    </source>
</evidence>
<dbReference type="InterPro" id="IPR007373">
    <property type="entry name" value="Thiamin_PyroPKinase_B1-bd"/>
</dbReference>
<dbReference type="PANTHER" id="PTHR13622:SF8">
    <property type="entry name" value="THIAMIN PYROPHOSPHOKINASE 1"/>
    <property type="match status" value="1"/>
</dbReference>
<dbReference type="OrthoDB" id="25149at2759"/>
<dbReference type="Gene3D" id="3.40.50.10240">
    <property type="entry name" value="Thiamin pyrophosphokinase, catalytic domain"/>
    <property type="match status" value="1"/>
</dbReference>